<accession>A0A7J5B954</accession>
<organism evidence="2 3">
    <name type="scientific">Pseudoclavibacter terrae</name>
    <dbReference type="NCBI Taxonomy" id="1530195"/>
    <lineage>
        <taxon>Bacteria</taxon>
        <taxon>Bacillati</taxon>
        <taxon>Actinomycetota</taxon>
        <taxon>Actinomycetes</taxon>
        <taxon>Micrococcales</taxon>
        <taxon>Microbacteriaceae</taxon>
        <taxon>Pseudoclavibacter</taxon>
    </lineage>
</organism>
<evidence type="ECO:0000313" key="2">
    <source>
        <dbReference type="EMBL" id="KAB1639860.1"/>
    </source>
</evidence>
<feature type="region of interest" description="Disordered" evidence="1">
    <location>
        <begin position="1"/>
        <end position="81"/>
    </location>
</feature>
<feature type="compositionally biased region" description="Basic and acidic residues" evidence="1">
    <location>
        <begin position="29"/>
        <end position="46"/>
    </location>
</feature>
<reference evidence="2 3" key="1">
    <citation type="submission" date="2019-09" db="EMBL/GenBank/DDBJ databases">
        <title>Phylogeny of genus Pseudoclavibacter and closely related genus.</title>
        <authorList>
            <person name="Li Y."/>
        </authorList>
    </citation>
    <scope>NUCLEOTIDE SEQUENCE [LARGE SCALE GENOMIC DNA]</scope>
    <source>
        <strain evidence="2 3">THG-MD12</strain>
    </source>
</reference>
<feature type="region of interest" description="Disordered" evidence="1">
    <location>
        <begin position="126"/>
        <end position="153"/>
    </location>
</feature>
<sequence>MSDTTPAPAEEATPTAPTEAPKDAPAQDTDWKAEARKWESRAKENSDAATKLAEIEDANKTEMQRATERAEAAERERDATKAEAERLRVFAKHSIPEEYQDLVLGTGEQLEANAERIASLIQPTIPGPVIQTEGTQPNTSAGPSDWLRDQFKK</sequence>
<dbReference type="EMBL" id="WBJX01000001">
    <property type="protein sequence ID" value="KAB1639860.1"/>
    <property type="molecule type" value="Genomic_DNA"/>
</dbReference>
<protein>
    <recommendedName>
        <fullName evidence="4">DUF4355 domain-containing protein</fullName>
    </recommendedName>
</protein>
<dbReference type="Proteomes" id="UP000490386">
    <property type="component" value="Unassembled WGS sequence"/>
</dbReference>
<gene>
    <name evidence="2" type="ORF">F8O03_06005</name>
</gene>
<dbReference type="RefSeq" id="WP_151423001.1">
    <property type="nucleotide sequence ID" value="NZ_WBJX01000001.1"/>
</dbReference>
<evidence type="ECO:0000256" key="1">
    <source>
        <dbReference type="SAM" id="MobiDB-lite"/>
    </source>
</evidence>
<comment type="caution">
    <text evidence="2">The sequence shown here is derived from an EMBL/GenBank/DDBJ whole genome shotgun (WGS) entry which is preliminary data.</text>
</comment>
<feature type="compositionally biased region" description="Low complexity" evidence="1">
    <location>
        <begin position="1"/>
        <end position="19"/>
    </location>
</feature>
<dbReference type="OrthoDB" id="4946496at2"/>
<proteinExistence type="predicted"/>
<evidence type="ECO:0000313" key="3">
    <source>
        <dbReference type="Proteomes" id="UP000490386"/>
    </source>
</evidence>
<name>A0A7J5B954_9MICO</name>
<dbReference type="AlphaFoldDB" id="A0A7J5B954"/>
<evidence type="ECO:0008006" key="4">
    <source>
        <dbReference type="Google" id="ProtNLM"/>
    </source>
</evidence>
<feature type="compositionally biased region" description="Basic and acidic residues" evidence="1">
    <location>
        <begin position="53"/>
        <end position="81"/>
    </location>
</feature>
<keyword evidence="3" id="KW-1185">Reference proteome</keyword>
<feature type="compositionally biased region" description="Polar residues" evidence="1">
    <location>
        <begin position="132"/>
        <end position="142"/>
    </location>
</feature>